<name>A0A511X3V0_9BACI</name>
<evidence type="ECO:0000259" key="5">
    <source>
        <dbReference type="PROSITE" id="PS50977"/>
    </source>
</evidence>
<dbReference type="PANTHER" id="PTHR30055:SF234">
    <property type="entry name" value="HTH-TYPE TRANSCRIPTIONAL REGULATOR BETI"/>
    <property type="match status" value="1"/>
</dbReference>
<dbReference type="GO" id="GO:0003700">
    <property type="term" value="F:DNA-binding transcription factor activity"/>
    <property type="evidence" value="ECO:0007669"/>
    <property type="project" value="TreeGrafter"/>
</dbReference>
<dbReference type="EMBL" id="BJYE01000034">
    <property type="protein sequence ID" value="GEN57626.1"/>
    <property type="molecule type" value="Genomic_DNA"/>
</dbReference>
<comment type="caution">
    <text evidence="6">The sequence shown here is derived from an EMBL/GenBank/DDBJ whole genome shotgun (WGS) entry which is preliminary data.</text>
</comment>
<dbReference type="Proteomes" id="UP000321400">
    <property type="component" value="Unassembled WGS sequence"/>
</dbReference>
<sequence>MNLIQQRKYDMIVSEAKHLFLKHRIESVTISDIANHLGMGEATLYRYFGKKHHLVVEVAIALWRDVEEKLAELSTNSTGLTYIHQFFQLFHTVFKEEPAWYLFVADFDLKLIQEPLNASEKERYEKVLGSIKTHFDRALSTWIVHHSKCDLDIYYYTTTHAIIGLCKKLAAYPPVLTYETEINAEQQIELLIDMSIKYIEKHYTEEEK</sequence>
<dbReference type="InterPro" id="IPR050109">
    <property type="entry name" value="HTH-type_TetR-like_transc_reg"/>
</dbReference>
<dbReference type="PANTHER" id="PTHR30055">
    <property type="entry name" value="HTH-TYPE TRANSCRIPTIONAL REGULATOR RUTR"/>
    <property type="match status" value="1"/>
</dbReference>
<evidence type="ECO:0000256" key="4">
    <source>
        <dbReference type="PROSITE-ProRule" id="PRU00335"/>
    </source>
</evidence>
<keyword evidence="2 4" id="KW-0238">DNA-binding</keyword>
<dbReference type="InterPro" id="IPR009057">
    <property type="entry name" value="Homeodomain-like_sf"/>
</dbReference>
<keyword evidence="1" id="KW-0805">Transcription regulation</keyword>
<protein>
    <recommendedName>
        <fullName evidence="5">HTH tetR-type domain-containing protein</fullName>
    </recommendedName>
</protein>
<feature type="domain" description="HTH tetR-type" evidence="5">
    <location>
        <begin position="6"/>
        <end position="66"/>
    </location>
</feature>
<keyword evidence="3" id="KW-0804">Transcription</keyword>
<accession>A0A511X3V0</accession>
<dbReference type="Pfam" id="PF00440">
    <property type="entry name" value="TetR_N"/>
    <property type="match status" value="1"/>
</dbReference>
<dbReference type="PROSITE" id="PS50977">
    <property type="entry name" value="HTH_TETR_2"/>
    <property type="match status" value="1"/>
</dbReference>
<dbReference type="OrthoDB" id="2388018at2"/>
<dbReference type="Gene3D" id="1.10.357.10">
    <property type="entry name" value="Tetracycline Repressor, domain 2"/>
    <property type="match status" value="1"/>
</dbReference>
<evidence type="ECO:0000256" key="1">
    <source>
        <dbReference type="ARBA" id="ARBA00023015"/>
    </source>
</evidence>
<dbReference type="RefSeq" id="WP_089803208.1">
    <property type="nucleotide sequence ID" value="NZ_BJYE01000034.1"/>
</dbReference>
<gene>
    <name evidence="6" type="ORF">HAL01_20900</name>
</gene>
<dbReference type="AlphaFoldDB" id="A0A511X3V0"/>
<proteinExistence type="predicted"/>
<evidence type="ECO:0000313" key="7">
    <source>
        <dbReference type="Proteomes" id="UP000321400"/>
    </source>
</evidence>
<evidence type="ECO:0000256" key="2">
    <source>
        <dbReference type="ARBA" id="ARBA00023125"/>
    </source>
</evidence>
<evidence type="ECO:0000256" key="3">
    <source>
        <dbReference type="ARBA" id="ARBA00023163"/>
    </source>
</evidence>
<organism evidence="6 7">
    <name type="scientific">Halolactibacillus alkaliphilus</name>
    <dbReference type="NCBI Taxonomy" id="442899"/>
    <lineage>
        <taxon>Bacteria</taxon>
        <taxon>Bacillati</taxon>
        <taxon>Bacillota</taxon>
        <taxon>Bacilli</taxon>
        <taxon>Bacillales</taxon>
        <taxon>Bacillaceae</taxon>
        <taxon>Halolactibacillus</taxon>
    </lineage>
</organism>
<feature type="DNA-binding region" description="H-T-H motif" evidence="4">
    <location>
        <begin position="29"/>
        <end position="48"/>
    </location>
</feature>
<reference evidence="6 7" key="1">
    <citation type="submission" date="2019-07" db="EMBL/GenBank/DDBJ databases">
        <title>Whole genome shotgun sequence of Halolactibacillus alkaliphilus NBRC 103919.</title>
        <authorList>
            <person name="Hosoyama A."/>
            <person name="Uohara A."/>
            <person name="Ohji S."/>
            <person name="Ichikawa N."/>
        </authorList>
    </citation>
    <scope>NUCLEOTIDE SEQUENCE [LARGE SCALE GENOMIC DNA]</scope>
    <source>
        <strain evidence="6 7">NBRC 103919</strain>
    </source>
</reference>
<evidence type="ECO:0000313" key="6">
    <source>
        <dbReference type="EMBL" id="GEN57626.1"/>
    </source>
</evidence>
<dbReference type="GO" id="GO:0000976">
    <property type="term" value="F:transcription cis-regulatory region binding"/>
    <property type="evidence" value="ECO:0007669"/>
    <property type="project" value="TreeGrafter"/>
</dbReference>
<dbReference type="SUPFAM" id="SSF46689">
    <property type="entry name" value="Homeodomain-like"/>
    <property type="match status" value="1"/>
</dbReference>
<dbReference type="InterPro" id="IPR001647">
    <property type="entry name" value="HTH_TetR"/>
</dbReference>
<dbReference type="STRING" id="442899.SAMN05720591_1327"/>
<keyword evidence="7" id="KW-1185">Reference proteome</keyword>